<dbReference type="Proteomes" id="UP000443070">
    <property type="component" value="Unassembled WGS sequence"/>
</dbReference>
<evidence type="ECO:0000256" key="4">
    <source>
        <dbReference type="ARBA" id="ARBA00022827"/>
    </source>
</evidence>
<dbReference type="Proteomes" id="UP000484547">
    <property type="component" value="Unassembled WGS sequence"/>
</dbReference>
<dbReference type="InterPro" id="IPR036188">
    <property type="entry name" value="FAD/NAD-bd_sf"/>
</dbReference>
<dbReference type="PANTHER" id="PTHR11806:SF2">
    <property type="entry name" value="METHYLENETETRAHYDROFOLATE--TRNA-(URACIL-5-)-METHYLTRANSFERASE TRMFO"/>
    <property type="match status" value="1"/>
</dbReference>
<evidence type="ECO:0000313" key="9">
    <source>
        <dbReference type="Proteomes" id="UP000443070"/>
    </source>
</evidence>
<evidence type="ECO:0000256" key="5">
    <source>
        <dbReference type="ARBA" id="ARBA00023027"/>
    </source>
</evidence>
<keyword evidence="4" id="KW-0274">FAD</keyword>
<accession>A0A7X2XH85</accession>
<evidence type="ECO:0000313" key="8">
    <source>
        <dbReference type="EMBL" id="MTU04758.1"/>
    </source>
</evidence>
<dbReference type="Pfam" id="PF12831">
    <property type="entry name" value="FAD_oxidored"/>
    <property type="match status" value="1"/>
</dbReference>
<dbReference type="AlphaFoldDB" id="A0A7X2XH85"/>
<dbReference type="OrthoDB" id="2181at2"/>
<dbReference type="SUPFAM" id="SSF51905">
    <property type="entry name" value="FAD/NAD(P)-binding domain"/>
    <property type="match status" value="1"/>
</dbReference>
<evidence type="ECO:0000256" key="3">
    <source>
        <dbReference type="ARBA" id="ARBA00022694"/>
    </source>
</evidence>
<evidence type="ECO:0000313" key="7">
    <source>
        <dbReference type="EMBL" id="MTT76627.1"/>
    </source>
</evidence>
<keyword evidence="5" id="KW-0520">NAD</keyword>
<keyword evidence="2" id="KW-0285">Flavoprotein</keyword>
<dbReference type="PANTHER" id="PTHR11806">
    <property type="entry name" value="GLUCOSE INHIBITED DIVISION PROTEIN A"/>
    <property type="match status" value="1"/>
</dbReference>
<dbReference type="PROSITE" id="PS51257">
    <property type="entry name" value="PROKAR_LIPOPROTEIN"/>
    <property type="match status" value="1"/>
</dbReference>
<evidence type="ECO:0000313" key="10">
    <source>
        <dbReference type="Proteomes" id="UP000484547"/>
    </source>
</evidence>
<reference evidence="9 10" key="1">
    <citation type="journal article" date="2019" name="Nat. Med.">
        <title>A library of human gut bacterial isolates paired with longitudinal multiomics data enables mechanistic microbiome research.</title>
        <authorList>
            <person name="Poyet M."/>
            <person name="Groussin M."/>
            <person name="Gibbons S.M."/>
            <person name="Avila-Pacheco J."/>
            <person name="Jiang X."/>
            <person name="Kearney S.M."/>
            <person name="Perrotta A.R."/>
            <person name="Berdy B."/>
            <person name="Zhao S."/>
            <person name="Lieberman T.D."/>
            <person name="Swanson P.K."/>
            <person name="Smith M."/>
            <person name="Roesemann S."/>
            <person name="Alexander J.E."/>
            <person name="Rich S.A."/>
            <person name="Livny J."/>
            <person name="Vlamakis H."/>
            <person name="Clish C."/>
            <person name="Bullock K."/>
            <person name="Deik A."/>
            <person name="Scott J."/>
            <person name="Pierce K.A."/>
            <person name="Xavier R.J."/>
            <person name="Alm E.J."/>
        </authorList>
    </citation>
    <scope>NUCLEOTIDE SEQUENCE [LARGE SCALE GENOMIC DNA]</scope>
    <source>
        <strain evidence="7 10">BIOML-A13</strain>
        <strain evidence="8 9">BIOML-A3</strain>
    </source>
</reference>
<comment type="caution">
    <text evidence="7">The sequence shown here is derived from an EMBL/GenBank/DDBJ whole genome shotgun (WGS) entry which is preliminary data.</text>
</comment>
<keyword evidence="9" id="KW-1185">Reference proteome</keyword>
<dbReference type="Gene3D" id="3.50.50.60">
    <property type="entry name" value="FAD/NAD(P)-binding domain"/>
    <property type="match status" value="2"/>
</dbReference>
<sequence length="426" mass="45670">MTKKKIVVIGGGWAGCAAALTAEKAGADVTLLERTDMLLGTGLVGGIFRNNGRYTAAEECIAMGAGDLFTVMETVATHKNMDFPGHKHATLYNIYKIEPAVKKLLLSRGIKLLMADPAVKTEYEGDTITAVITKSGLRLTADAFVDVSGSSAMPLNCNKHGNGCAMCILRCHSFGPRVSVTTQSGVEEWTAEKPTGLGAMSGSCKLFKESLAPEIVTELEKTGCCVVPIPEAIKKHKEKLAMKACQQYALDAYADNIVLLDTGSAKLMTPYYPLEELRMIPGFERARFEDPLSGGKGNSMRYFNFAHVDASLKADGKTNLFCGGERAGAMVGHTEAIVSGSLAGHNAARAANGLEPVILPETTAIGEFIGYVVKQMLDAETRNKKYTFSGSVYFERMQAKNLYSTDDDAIKARVEAAGCTNIFSNL</sequence>
<comment type="cofactor">
    <cofactor evidence="1">
        <name>FAD</name>
        <dbReference type="ChEBI" id="CHEBI:57692"/>
    </cofactor>
</comment>
<evidence type="ECO:0000256" key="2">
    <source>
        <dbReference type="ARBA" id="ARBA00022630"/>
    </source>
</evidence>
<dbReference type="GO" id="GO:0030488">
    <property type="term" value="P:tRNA methylation"/>
    <property type="evidence" value="ECO:0007669"/>
    <property type="project" value="TreeGrafter"/>
</dbReference>
<organism evidence="7 10">
    <name type="scientific">Phascolarctobacterium faecium</name>
    <dbReference type="NCBI Taxonomy" id="33025"/>
    <lineage>
        <taxon>Bacteria</taxon>
        <taxon>Bacillati</taxon>
        <taxon>Bacillota</taxon>
        <taxon>Negativicutes</taxon>
        <taxon>Acidaminococcales</taxon>
        <taxon>Acidaminococcaceae</taxon>
        <taxon>Phascolarctobacterium</taxon>
    </lineage>
</organism>
<protein>
    <submittedName>
        <fullName evidence="7">FAD-dependent oxidoreductase</fullName>
    </submittedName>
</protein>
<dbReference type="EMBL" id="WNBW01000011">
    <property type="protein sequence ID" value="MTU04758.1"/>
    <property type="molecule type" value="Genomic_DNA"/>
</dbReference>
<gene>
    <name evidence="7" type="ORF">GMD11_10170</name>
    <name evidence="8" type="ORF">GMD18_10160</name>
</gene>
<evidence type="ECO:0000259" key="6">
    <source>
        <dbReference type="Pfam" id="PF01134"/>
    </source>
</evidence>
<dbReference type="GO" id="GO:0050660">
    <property type="term" value="F:flavin adenine dinucleotide binding"/>
    <property type="evidence" value="ECO:0007669"/>
    <property type="project" value="InterPro"/>
</dbReference>
<keyword evidence="3" id="KW-0819">tRNA processing</keyword>
<proteinExistence type="predicted"/>
<dbReference type="GO" id="GO:0005829">
    <property type="term" value="C:cytosol"/>
    <property type="evidence" value="ECO:0007669"/>
    <property type="project" value="TreeGrafter"/>
</dbReference>
<name>A0A7X2XH85_9FIRM</name>
<dbReference type="Pfam" id="PF01134">
    <property type="entry name" value="GIDA"/>
    <property type="match status" value="1"/>
</dbReference>
<dbReference type="InterPro" id="IPR002218">
    <property type="entry name" value="MnmG-rel"/>
</dbReference>
<evidence type="ECO:0000256" key="1">
    <source>
        <dbReference type="ARBA" id="ARBA00001974"/>
    </source>
</evidence>
<dbReference type="InterPro" id="IPR040131">
    <property type="entry name" value="MnmG_N"/>
</dbReference>
<dbReference type="GO" id="GO:0002098">
    <property type="term" value="P:tRNA wobble uridine modification"/>
    <property type="evidence" value="ECO:0007669"/>
    <property type="project" value="TreeGrafter"/>
</dbReference>
<dbReference type="EMBL" id="WNBM01000010">
    <property type="protein sequence ID" value="MTT76627.1"/>
    <property type="molecule type" value="Genomic_DNA"/>
</dbReference>
<feature type="domain" description="MnmG N-terminal" evidence="6">
    <location>
        <begin position="276"/>
        <end position="354"/>
    </location>
</feature>